<protein>
    <submittedName>
        <fullName evidence="1">Uncharacterized protein</fullName>
    </submittedName>
</protein>
<gene>
    <name evidence="1" type="ORF">DID88_004160</name>
</gene>
<name>A0A395IRX9_9HELO</name>
<evidence type="ECO:0000313" key="1">
    <source>
        <dbReference type="EMBL" id="RAL63075.1"/>
    </source>
</evidence>
<comment type="caution">
    <text evidence="1">The sequence shown here is derived from an EMBL/GenBank/DDBJ whole genome shotgun (WGS) entry which is preliminary data.</text>
</comment>
<dbReference type="OrthoDB" id="306690at2759"/>
<accession>A0A395IRX9</accession>
<keyword evidence="2" id="KW-1185">Reference proteome</keyword>
<sequence length="157" mass="17863">MTTLGATLPDMSYRTMVNDLPRARAPQPFMYQMQFANQGILSPPTASSYTTPYQTQYGVYPANQQMQQQHMHMVTNNPQFYAGQGIWDNRNHNKQDRIIIYNLVALDSKVKSLQENQIGVQYPQRGQAGGPNALPAQRNHLWSEDLHESLVKVGTRL</sequence>
<reference evidence="1 2" key="1">
    <citation type="submission" date="2018-06" db="EMBL/GenBank/DDBJ databases">
        <title>Genome Sequence of the Brown Rot Fungal Pathogen Monilinia fructigena.</title>
        <authorList>
            <person name="Landi L."/>
            <person name="De Miccolis Angelini R.M."/>
            <person name="Pollastro S."/>
            <person name="Abate D."/>
            <person name="Faretra F."/>
            <person name="Romanazzi G."/>
        </authorList>
    </citation>
    <scope>NUCLEOTIDE SEQUENCE [LARGE SCALE GENOMIC DNA]</scope>
    <source>
        <strain evidence="1 2">Mfrg269</strain>
    </source>
</reference>
<dbReference type="Proteomes" id="UP000249056">
    <property type="component" value="Unassembled WGS sequence"/>
</dbReference>
<organism evidence="1 2">
    <name type="scientific">Monilinia fructigena</name>
    <dbReference type="NCBI Taxonomy" id="38457"/>
    <lineage>
        <taxon>Eukaryota</taxon>
        <taxon>Fungi</taxon>
        <taxon>Dikarya</taxon>
        <taxon>Ascomycota</taxon>
        <taxon>Pezizomycotina</taxon>
        <taxon>Leotiomycetes</taxon>
        <taxon>Helotiales</taxon>
        <taxon>Sclerotiniaceae</taxon>
        <taxon>Monilinia</taxon>
    </lineage>
</organism>
<evidence type="ECO:0000313" key="2">
    <source>
        <dbReference type="Proteomes" id="UP000249056"/>
    </source>
</evidence>
<dbReference type="EMBL" id="QKRW01000021">
    <property type="protein sequence ID" value="RAL63075.1"/>
    <property type="molecule type" value="Genomic_DNA"/>
</dbReference>
<dbReference type="AlphaFoldDB" id="A0A395IRX9"/>
<proteinExistence type="predicted"/>